<dbReference type="PANTHER" id="PTHR45629">
    <property type="entry name" value="SNF2/RAD54 FAMILY MEMBER"/>
    <property type="match status" value="1"/>
</dbReference>
<evidence type="ECO:0000259" key="2">
    <source>
        <dbReference type="Pfam" id="PF00176"/>
    </source>
</evidence>
<dbReference type="GO" id="GO:0005524">
    <property type="term" value="F:ATP binding"/>
    <property type="evidence" value="ECO:0007669"/>
    <property type="project" value="InterPro"/>
</dbReference>
<evidence type="ECO:0000313" key="4">
    <source>
        <dbReference type="Proteomes" id="UP000694545"/>
    </source>
</evidence>
<dbReference type="PANTHER" id="PTHR45629:SF7">
    <property type="entry name" value="DNA EXCISION REPAIR PROTEIN ERCC-6-RELATED"/>
    <property type="match status" value="1"/>
</dbReference>
<dbReference type="GO" id="GO:0015616">
    <property type="term" value="F:DNA translocase activity"/>
    <property type="evidence" value="ECO:0007669"/>
    <property type="project" value="TreeGrafter"/>
</dbReference>
<dbReference type="AlphaFoldDB" id="A0A8D2IW51"/>
<dbReference type="GO" id="GO:0004386">
    <property type="term" value="F:helicase activity"/>
    <property type="evidence" value="ECO:0007669"/>
    <property type="project" value="UniProtKB-KW"/>
</dbReference>
<keyword evidence="1" id="KW-0347">Helicase</keyword>
<dbReference type="Ensembl" id="ENSVKKT00000000318.1">
    <property type="protein sequence ID" value="ENSVKKP00000000303.1"/>
    <property type="gene ID" value="ENSVKKG00000000280.1"/>
</dbReference>
<organism evidence="3 4">
    <name type="scientific">Varanus komodoensis</name>
    <name type="common">Komodo dragon</name>
    <dbReference type="NCBI Taxonomy" id="61221"/>
    <lineage>
        <taxon>Eukaryota</taxon>
        <taxon>Metazoa</taxon>
        <taxon>Chordata</taxon>
        <taxon>Craniata</taxon>
        <taxon>Vertebrata</taxon>
        <taxon>Euteleostomi</taxon>
        <taxon>Lepidosauria</taxon>
        <taxon>Squamata</taxon>
        <taxon>Bifurcata</taxon>
        <taxon>Unidentata</taxon>
        <taxon>Episquamata</taxon>
        <taxon>Toxicofera</taxon>
        <taxon>Anguimorpha</taxon>
        <taxon>Paleoanguimorpha</taxon>
        <taxon>Varanoidea</taxon>
        <taxon>Varanidae</taxon>
        <taxon>Varanus</taxon>
    </lineage>
</organism>
<dbReference type="InterPro" id="IPR050496">
    <property type="entry name" value="SNF2_RAD54_helicase_repair"/>
</dbReference>
<reference evidence="3" key="1">
    <citation type="submission" date="2025-08" db="UniProtKB">
        <authorList>
            <consortium name="Ensembl"/>
        </authorList>
    </citation>
    <scope>IDENTIFICATION</scope>
</reference>
<protein>
    <recommendedName>
        <fullName evidence="2">SNF2 N-terminal domain-containing protein</fullName>
    </recommendedName>
</protein>
<keyword evidence="4" id="KW-1185">Reference proteome</keyword>
<accession>A0A8D2IW51</accession>
<dbReference type="InterPro" id="IPR000330">
    <property type="entry name" value="SNF2_N"/>
</dbReference>
<keyword evidence="1" id="KW-0547">Nucleotide-binding</keyword>
<proteinExistence type="predicted"/>
<dbReference type="Gene3D" id="3.40.50.10810">
    <property type="entry name" value="Tandem AAA-ATPase domain"/>
    <property type="match status" value="1"/>
</dbReference>
<keyword evidence="1" id="KW-0378">Hydrolase</keyword>
<dbReference type="Pfam" id="PF00176">
    <property type="entry name" value="SNF2-rel_dom"/>
    <property type="match status" value="1"/>
</dbReference>
<dbReference type="InterPro" id="IPR038718">
    <property type="entry name" value="SNF2-like_sf"/>
</dbReference>
<evidence type="ECO:0000256" key="1">
    <source>
        <dbReference type="ARBA" id="ARBA00022806"/>
    </source>
</evidence>
<dbReference type="InterPro" id="IPR027417">
    <property type="entry name" value="P-loop_NTPase"/>
</dbReference>
<evidence type="ECO:0000313" key="3">
    <source>
        <dbReference type="Ensembl" id="ENSVKKP00000000303.1"/>
    </source>
</evidence>
<keyword evidence="1" id="KW-0067">ATP-binding</keyword>
<feature type="domain" description="SNF2 N-terminal" evidence="2">
    <location>
        <begin position="62"/>
        <end position="146"/>
    </location>
</feature>
<dbReference type="Proteomes" id="UP000694545">
    <property type="component" value="Unplaced"/>
</dbReference>
<sequence>MGNWPRAVQGHESLQGHIVKAEEKPVALALDGERYQEADEYVNVCQSGLMMYRETHDKLFEHQKEGVSFLYSLHRDGREGGILADDMGLGKTIQVIAFLSGMFDGGLVRSVLLVMPVTLVNNWMREFVKWAPGIRVKIFHGTSRKERSQNLEPWCSCVPQSTSFGH</sequence>
<reference evidence="3" key="2">
    <citation type="submission" date="2025-09" db="UniProtKB">
        <authorList>
            <consortium name="Ensembl"/>
        </authorList>
    </citation>
    <scope>IDENTIFICATION</scope>
</reference>
<dbReference type="SUPFAM" id="SSF52540">
    <property type="entry name" value="P-loop containing nucleoside triphosphate hydrolases"/>
    <property type="match status" value="1"/>
</dbReference>
<name>A0A8D2IW51_VARKO</name>